<dbReference type="GO" id="GO:0030574">
    <property type="term" value="P:collagen catabolic process"/>
    <property type="evidence" value="ECO:0000318"/>
    <property type="project" value="GO_Central"/>
</dbReference>
<evidence type="ECO:0000256" key="3">
    <source>
        <dbReference type="ARBA" id="ARBA00022723"/>
    </source>
</evidence>
<sequence>MNNSASDEQDVVNFLSKYGYLKPLNNDINSNNSIRYKENYNEALFNFQEFYNLPATGEINQETLKLIKQSRCGLPDAVLSDYTLHPKKWSHFNITWRAHVGDSHIKSLVRKAFSIWEEFTNLKFTETPRNRYPNIFIAFTARKHKYFIHQRECSSDFDGPGNVLAHADFPNDINVTEIHIDNAESWSYSTTVDASYSDSPSLLNVIIHELGHTLGLEHSSVNTSIMYSFYSNSRSKLDQDDIWAIQNLYGIKSKQKPTFNVSTTTTTTTTTQKSLLTTSTPKNVTVLPKDNNNNKFPDLCSLQTIDKFLIVKTHLYIFYKKWVWLIEIGKNSYPKPYLITVWLTFLPKDFEEITAIYHKPSTDDIVIIVKDEVYIFSLSTFKLKTNYPKSISEEFKISSPISAAITTYSGGIYLFLRDNTYITLSSCISGYNVPGLTNELFEGVPNKITGAFRYLNGKLYFFNENNYFEYDEFTNSVTKAGPKTLSIFNINCPREHILIQLKNMISKLISINESNN</sequence>
<dbReference type="InterPro" id="IPR006026">
    <property type="entry name" value="Peptidase_Metallo"/>
</dbReference>
<evidence type="ECO:0000259" key="13">
    <source>
        <dbReference type="SMART" id="SM00235"/>
    </source>
</evidence>
<dbReference type="FunFam" id="2.110.10.10:FF:000024">
    <property type="entry name" value="Matrix metalloproteinase-16-like Protein"/>
    <property type="match status" value="1"/>
</dbReference>
<dbReference type="Proteomes" id="UP000007266">
    <property type="component" value="Linkage group 9"/>
</dbReference>
<dbReference type="SUPFAM" id="SSF47090">
    <property type="entry name" value="PGBD-like"/>
    <property type="match status" value="1"/>
</dbReference>
<evidence type="ECO:0000256" key="11">
    <source>
        <dbReference type="PIRSR" id="PIRSR621190-4"/>
    </source>
</evidence>
<accession>D6X1F2</accession>
<keyword evidence="7" id="KW-0482">Metalloprotease</keyword>
<feature type="binding site" evidence="9">
    <location>
        <position position="212"/>
    </location>
    <ligand>
        <name>Zn(2+)</name>
        <dbReference type="ChEBI" id="CHEBI:29105"/>
        <label>2</label>
        <note>catalytic</note>
    </ligand>
</feature>
<feature type="binding site" evidence="10">
    <location>
        <position position="179"/>
    </location>
    <ligand>
        <name>Zn(2+)</name>
        <dbReference type="ChEBI" id="CHEBI:29105"/>
        <label>1</label>
    </ligand>
</feature>
<dbReference type="FunFam" id="3.40.390.10:FF:000091">
    <property type="entry name" value="Matrix metalloproteinase-16-like Protein"/>
    <property type="match status" value="1"/>
</dbReference>
<dbReference type="InterPro" id="IPR018487">
    <property type="entry name" value="Hemopexin-like_repeat"/>
</dbReference>
<reference evidence="14 15" key="1">
    <citation type="journal article" date="2008" name="Nature">
        <title>The genome of the model beetle and pest Tribolium castaneum.</title>
        <authorList>
            <consortium name="Tribolium Genome Sequencing Consortium"/>
            <person name="Richards S."/>
            <person name="Gibbs R.A."/>
            <person name="Weinstock G.M."/>
            <person name="Brown S.J."/>
            <person name="Denell R."/>
            <person name="Beeman R.W."/>
            <person name="Gibbs R."/>
            <person name="Beeman R.W."/>
            <person name="Brown S.J."/>
            <person name="Bucher G."/>
            <person name="Friedrich M."/>
            <person name="Grimmelikhuijzen C.J."/>
            <person name="Klingler M."/>
            <person name="Lorenzen M."/>
            <person name="Richards S."/>
            <person name="Roth S."/>
            <person name="Schroder R."/>
            <person name="Tautz D."/>
            <person name="Zdobnov E.M."/>
            <person name="Muzny D."/>
            <person name="Gibbs R.A."/>
            <person name="Weinstock G.M."/>
            <person name="Attaway T."/>
            <person name="Bell S."/>
            <person name="Buhay C.J."/>
            <person name="Chandrabose M.N."/>
            <person name="Chavez D."/>
            <person name="Clerk-Blankenburg K.P."/>
            <person name="Cree A."/>
            <person name="Dao M."/>
            <person name="Davis C."/>
            <person name="Chacko J."/>
            <person name="Dinh H."/>
            <person name="Dugan-Rocha S."/>
            <person name="Fowler G."/>
            <person name="Garner T.T."/>
            <person name="Garnes J."/>
            <person name="Gnirke A."/>
            <person name="Hawes A."/>
            <person name="Hernandez J."/>
            <person name="Hines S."/>
            <person name="Holder M."/>
            <person name="Hume J."/>
            <person name="Jhangiani S.N."/>
            <person name="Joshi V."/>
            <person name="Khan Z.M."/>
            <person name="Jackson L."/>
            <person name="Kovar C."/>
            <person name="Kowis A."/>
            <person name="Lee S."/>
            <person name="Lewis L.R."/>
            <person name="Margolis J."/>
            <person name="Morgan M."/>
            <person name="Nazareth L.V."/>
            <person name="Nguyen N."/>
            <person name="Okwuonu G."/>
            <person name="Parker D."/>
            <person name="Richards S."/>
            <person name="Ruiz S.J."/>
            <person name="Santibanez J."/>
            <person name="Savard J."/>
            <person name="Scherer S.E."/>
            <person name="Schneider B."/>
            <person name="Sodergren E."/>
            <person name="Tautz D."/>
            <person name="Vattahil S."/>
            <person name="Villasana D."/>
            <person name="White C.S."/>
            <person name="Wright R."/>
            <person name="Park Y."/>
            <person name="Beeman R.W."/>
            <person name="Lord J."/>
            <person name="Oppert B."/>
            <person name="Lorenzen M."/>
            <person name="Brown S."/>
            <person name="Wang L."/>
            <person name="Savard J."/>
            <person name="Tautz D."/>
            <person name="Richards S."/>
            <person name="Weinstock G."/>
            <person name="Gibbs R.A."/>
            <person name="Liu Y."/>
            <person name="Worley K."/>
            <person name="Weinstock G."/>
            <person name="Elsik C.G."/>
            <person name="Reese J.T."/>
            <person name="Elhaik E."/>
            <person name="Landan G."/>
            <person name="Graur D."/>
            <person name="Arensburger P."/>
            <person name="Atkinson P."/>
            <person name="Beeman R.W."/>
            <person name="Beidler J."/>
            <person name="Brown S.J."/>
            <person name="Demuth J.P."/>
            <person name="Drury D.W."/>
            <person name="Du Y.Z."/>
            <person name="Fujiwara H."/>
            <person name="Lorenzen M."/>
            <person name="Maselli V."/>
            <person name="Osanai M."/>
            <person name="Park Y."/>
            <person name="Robertson H.M."/>
            <person name="Tu Z."/>
            <person name="Wang J.J."/>
            <person name="Wang S."/>
            <person name="Richards S."/>
            <person name="Song H."/>
            <person name="Zhang L."/>
            <person name="Sodergren E."/>
            <person name="Werner D."/>
            <person name="Stanke M."/>
            <person name="Morgenstern B."/>
            <person name="Solovyev V."/>
            <person name="Kosarev P."/>
            <person name="Brown G."/>
            <person name="Chen H.C."/>
            <person name="Ermolaeva O."/>
            <person name="Hlavina W."/>
            <person name="Kapustin Y."/>
            <person name="Kiryutin B."/>
            <person name="Kitts P."/>
            <person name="Maglott D."/>
            <person name="Pruitt K."/>
            <person name="Sapojnikov V."/>
            <person name="Souvorov A."/>
            <person name="Mackey A.J."/>
            <person name="Waterhouse R.M."/>
            <person name="Wyder S."/>
            <person name="Zdobnov E.M."/>
            <person name="Zdobnov E.M."/>
            <person name="Wyder S."/>
            <person name="Kriventseva E.V."/>
            <person name="Kadowaki T."/>
            <person name="Bork P."/>
            <person name="Aranda M."/>
            <person name="Bao R."/>
            <person name="Beermann A."/>
            <person name="Berns N."/>
            <person name="Bolognesi R."/>
            <person name="Bonneton F."/>
            <person name="Bopp D."/>
            <person name="Brown S.J."/>
            <person name="Bucher G."/>
            <person name="Butts T."/>
            <person name="Chaumot A."/>
            <person name="Denell R.E."/>
            <person name="Ferrier D.E."/>
            <person name="Friedrich M."/>
            <person name="Gordon C.M."/>
            <person name="Jindra M."/>
            <person name="Klingler M."/>
            <person name="Lan Q."/>
            <person name="Lattorff H.M."/>
            <person name="Laudet V."/>
            <person name="von Levetsow C."/>
            <person name="Liu Z."/>
            <person name="Lutz R."/>
            <person name="Lynch J.A."/>
            <person name="da Fonseca R.N."/>
            <person name="Posnien N."/>
            <person name="Reuter R."/>
            <person name="Roth S."/>
            <person name="Savard J."/>
            <person name="Schinko J.B."/>
            <person name="Schmitt C."/>
            <person name="Schoppmeier M."/>
            <person name="Schroder R."/>
            <person name="Shippy T.D."/>
            <person name="Simonnet F."/>
            <person name="Marques-Souza H."/>
            <person name="Tautz D."/>
            <person name="Tomoyasu Y."/>
            <person name="Trauner J."/>
            <person name="Van der Zee M."/>
            <person name="Vervoort M."/>
            <person name="Wittkopp N."/>
            <person name="Wimmer E.A."/>
            <person name="Yang X."/>
            <person name="Jones A.K."/>
            <person name="Sattelle D.B."/>
            <person name="Ebert P.R."/>
            <person name="Nelson D."/>
            <person name="Scott J.G."/>
            <person name="Beeman R.W."/>
            <person name="Muthukrishnan S."/>
            <person name="Kramer K.J."/>
            <person name="Arakane Y."/>
            <person name="Beeman R.W."/>
            <person name="Zhu Q."/>
            <person name="Hogenkamp D."/>
            <person name="Dixit R."/>
            <person name="Oppert B."/>
            <person name="Jiang H."/>
            <person name="Zou Z."/>
            <person name="Marshall J."/>
            <person name="Elpidina E."/>
            <person name="Vinokurov K."/>
            <person name="Oppert C."/>
            <person name="Zou Z."/>
            <person name="Evans J."/>
            <person name="Lu Z."/>
            <person name="Zhao P."/>
            <person name="Sumathipala N."/>
            <person name="Altincicek B."/>
            <person name="Vilcinskas A."/>
            <person name="Williams M."/>
            <person name="Hultmark D."/>
            <person name="Hetru C."/>
            <person name="Jiang H."/>
            <person name="Grimmelikhuijzen C.J."/>
            <person name="Hauser F."/>
            <person name="Cazzamali G."/>
            <person name="Williamson M."/>
            <person name="Park Y."/>
            <person name="Li B."/>
            <person name="Tanaka Y."/>
            <person name="Predel R."/>
            <person name="Neupert S."/>
            <person name="Schachtner J."/>
            <person name="Verleyen P."/>
            <person name="Raible F."/>
            <person name="Bork P."/>
            <person name="Friedrich M."/>
            <person name="Walden K.K."/>
            <person name="Robertson H.M."/>
            <person name="Angeli S."/>
            <person name="Foret S."/>
            <person name="Bucher G."/>
            <person name="Schuetz S."/>
            <person name="Maleszka R."/>
            <person name="Wimmer E.A."/>
            <person name="Beeman R.W."/>
            <person name="Lorenzen M."/>
            <person name="Tomoyasu Y."/>
            <person name="Miller S.C."/>
            <person name="Grossmann D."/>
            <person name="Bucher G."/>
        </authorList>
    </citation>
    <scope>NUCLEOTIDE SEQUENCE [LARGE SCALE GENOMIC DNA]</scope>
    <source>
        <strain evidence="14 15">Georgia GA2</strain>
    </source>
</reference>
<evidence type="ECO:0000313" key="15">
    <source>
        <dbReference type="Proteomes" id="UP000007266"/>
    </source>
</evidence>
<dbReference type="GO" id="GO:0006508">
    <property type="term" value="P:proteolysis"/>
    <property type="evidence" value="ECO:0007669"/>
    <property type="project" value="UniProtKB-KW"/>
</dbReference>
<evidence type="ECO:0000256" key="9">
    <source>
        <dbReference type="PIRSR" id="PIRSR001191-2"/>
    </source>
</evidence>
<dbReference type="SMART" id="SM00235">
    <property type="entry name" value="ZnMc"/>
    <property type="match status" value="1"/>
</dbReference>
<feature type="binding site" evidence="9">
    <location>
        <position position="208"/>
    </location>
    <ligand>
        <name>Zn(2+)</name>
        <dbReference type="ChEBI" id="CHEBI:29105"/>
        <label>2</label>
        <note>catalytic</note>
    </ligand>
</feature>
<evidence type="ECO:0000256" key="10">
    <source>
        <dbReference type="PIRSR" id="PIRSR621190-2"/>
    </source>
</evidence>
<evidence type="ECO:0000256" key="12">
    <source>
        <dbReference type="PROSITE-ProRule" id="PRU01011"/>
    </source>
</evidence>
<feature type="binding site" evidence="10">
    <location>
        <position position="158"/>
    </location>
    <ligand>
        <name>Ca(2+)</name>
        <dbReference type="ChEBI" id="CHEBI:29108"/>
        <label>3</label>
    </ligand>
</feature>
<dbReference type="SMART" id="SM00120">
    <property type="entry name" value="HX"/>
    <property type="match status" value="2"/>
</dbReference>
<feature type="binding site" description="in inhibited form" evidence="10">
    <location>
        <position position="72"/>
    </location>
    <ligand>
        <name>Zn(2+)</name>
        <dbReference type="ChEBI" id="CHEBI:29105"/>
        <label>2</label>
        <note>catalytic</note>
    </ligand>
</feature>
<feature type="binding site" evidence="10">
    <location>
        <position position="181"/>
    </location>
    <ligand>
        <name>Ca(2+)</name>
        <dbReference type="ChEBI" id="CHEBI:29108"/>
        <label>3</label>
    </ligand>
</feature>
<dbReference type="InterPro" id="IPR021190">
    <property type="entry name" value="Pept_M10A"/>
</dbReference>
<dbReference type="PIRSF" id="PIRSF001191">
    <property type="entry name" value="Peptidase_M10A_matrix"/>
    <property type="match status" value="1"/>
</dbReference>
<dbReference type="InParanoid" id="D6X1F2"/>
<organism evidence="14 15">
    <name type="scientific">Tribolium castaneum</name>
    <name type="common">Red flour beetle</name>
    <dbReference type="NCBI Taxonomy" id="7070"/>
    <lineage>
        <taxon>Eukaryota</taxon>
        <taxon>Metazoa</taxon>
        <taxon>Ecdysozoa</taxon>
        <taxon>Arthropoda</taxon>
        <taxon>Hexapoda</taxon>
        <taxon>Insecta</taxon>
        <taxon>Pterygota</taxon>
        <taxon>Neoptera</taxon>
        <taxon>Endopterygota</taxon>
        <taxon>Coleoptera</taxon>
        <taxon>Polyphaga</taxon>
        <taxon>Cucujiformia</taxon>
        <taxon>Tenebrionidae</taxon>
        <taxon>Tenebrionidae incertae sedis</taxon>
        <taxon>Tribolium</taxon>
    </lineage>
</organism>
<feature type="active site" evidence="8">
    <location>
        <position position="209"/>
    </location>
</feature>
<evidence type="ECO:0000256" key="7">
    <source>
        <dbReference type="ARBA" id="ARBA00023049"/>
    </source>
</evidence>
<keyword evidence="10" id="KW-0106">Calcium</keyword>
<dbReference type="InterPro" id="IPR002477">
    <property type="entry name" value="Peptidoglycan-bd-like"/>
</dbReference>
<feature type="binding site" evidence="10">
    <location>
        <position position="402"/>
    </location>
    <ligand>
        <name>Ca(2+)</name>
        <dbReference type="ChEBI" id="CHEBI:29108"/>
        <label>4</label>
    </ligand>
</feature>
<dbReference type="GO" id="GO:0030198">
    <property type="term" value="P:extracellular matrix organization"/>
    <property type="evidence" value="ECO:0000318"/>
    <property type="project" value="GO_Central"/>
</dbReference>
<name>D6X1F2_TRICA</name>
<dbReference type="SUPFAM" id="SSF55486">
    <property type="entry name" value="Metalloproteases ('zincins'), catalytic domain"/>
    <property type="match status" value="1"/>
</dbReference>
<dbReference type="Pfam" id="PF01471">
    <property type="entry name" value="PG_binding_1"/>
    <property type="match status" value="1"/>
</dbReference>
<feature type="repeat" description="Hemopexin" evidence="12">
    <location>
        <begin position="445"/>
        <end position="492"/>
    </location>
</feature>
<dbReference type="PANTHER" id="PTHR10201:SF291">
    <property type="entry name" value="MATRIX METALLOPROTEINASE 1, ISOFORM C-RELATED"/>
    <property type="match status" value="1"/>
</dbReference>
<feature type="binding site" evidence="10">
    <location>
        <position position="306"/>
    </location>
    <ligand>
        <name>Ca(2+)</name>
        <dbReference type="ChEBI" id="CHEBI:29108"/>
        <label>4</label>
    </ligand>
</feature>
<evidence type="ECO:0000313" key="14">
    <source>
        <dbReference type="EMBL" id="EFA09489.1"/>
    </source>
</evidence>
<feature type="modified residue" description="Phosphotyrosine; by PKDCC" evidence="11">
    <location>
        <position position="387"/>
    </location>
</feature>
<feature type="domain" description="Peptidase metallopeptidase" evidence="13">
    <location>
        <begin position="85"/>
        <end position="251"/>
    </location>
</feature>
<reference evidence="14 15" key="2">
    <citation type="journal article" date="2010" name="Nucleic Acids Res.">
        <title>BeetleBase in 2010: revisions to provide comprehensive genomic information for Tribolium castaneum.</title>
        <authorList>
            <person name="Kim H.S."/>
            <person name="Murphy T."/>
            <person name="Xia J."/>
            <person name="Caragea D."/>
            <person name="Park Y."/>
            <person name="Beeman R.W."/>
            <person name="Lorenzen M.D."/>
            <person name="Butcher S."/>
            <person name="Manak J.R."/>
            <person name="Brown S.J."/>
        </authorList>
    </citation>
    <scope>GENOME REANNOTATION</scope>
    <source>
        <strain evidence="14 15">Georgia GA2</strain>
    </source>
</reference>
<dbReference type="InterPro" id="IPR033739">
    <property type="entry name" value="M10A_MMP"/>
</dbReference>
<dbReference type="Gene3D" id="2.110.10.10">
    <property type="entry name" value="Hemopexin-like domain"/>
    <property type="match status" value="1"/>
</dbReference>
<evidence type="ECO:0000256" key="1">
    <source>
        <dbReference type="ARBA" id="ARBA00010370"/>
    </source>
</evidence>
<comment type="cofactor">
    <cofactor evidence="10">
        <name>Ca(2+)</name>
        <dbReference type="ChEBI" id="CHEBI:29108"/>
    </cofactor>
    <text evidence="10">Can bind about 5 Ca(2+) ions per subunit.</text>
</comment>
<evidence type="ECO:0000256" key="6">
    <source>
        <dbReference type="ARBA" id="ARBA00022833"/>
    </source>
</evidence>
<feature type="binding site" evidence="9">
    <location>
        <position position="218"/>
    </location>
    <ligand>
        <name>Zn(2+)</name>
        <dbReference type="ChEBI" id="CHEBI:29105"/>
        <label>2</label>
        <note>catalytic</note>
    </ligand>
</feature>
<evidence type="ECO:0000256" key="5">
    <source>
        <dbReference type="ARBA" id="ARBA00022801"/>
    </source>
</evidence>
<dbReference type="eggNOG" id="KOG1565">
    <property type="taxonomic scope" value="Eukaryota"/>
</dbReference>
<dbReference type="CDD" id="cd04278">
    <property type="entry name" value="ZnMc_MMP"/>
    <property type="match status" value="1"/>
</dbReference>
<proteinExistence type="inferred from homology"/>
<dbReference type="HOGENOM" id="CLU_015489_6_0_1"/>
<feature type="binding site" evidence="10">
    <location>
        <position position="144"/>
    </location>
    <ligand>
        <name>Zn(2+)</name>
        <dbReference type="ChEBI" id="CHEBI:29105"/>
        <label>1</label>
    </ligand>
</feature>
<protein>
    <submittedName>
        <fullName evidence="14">Matrix metalloproteinase-16-like Protein</fullName>
    </submittedName>
</protein>
<dbReference type="InterPro" id="IPR024079">
    <property type="entry name" value="MetalloPept_cat_dom_sf"/>
</dbReference>
<evidence type="ECO:0000256" key="2">
    <source>
        <dbReference type="ARBA" id="ARBA00022670"/>
    </source>
</evidence>
<keyword evidence="2" id="KW-0645">Protease</keyword>
<dbReference type="Gene3D" id="3.40.390.10">
    <property type="entry name" value="Collagenase (Catalytic Domain)"/>
    <property type="match status" value="1"/>
</dbReference>
<keyword evidence="15" id="KW-1185">Reference proteome</keyword>
<feature type="binding site" evidence="10">
    <location>
        <position position="404"/>
    </location>
    <ligand>
        <name>Ca(2+)</name>
        <dbReference type="ChEBI" id="CHEBI:29108"/>
        <label>5</label>
    </ligand>
</feature>
<feature type="binding site" evidence="10">
    <location>
        <position position="184"/>
    </location>
    <ligand>
        <name>Ca(2+)</name>
        <dbReference type="ChEBI" id="CHEBI:29108"/>
        <label>1</label>
    </ligand>
</feature>
<keyword evidence="5" id="KW-0378">Hydrolase</keyword>
<evidence type="ECO:0000256" key="8">
    <source>
        <dbReference type="PIRSR" id="PIRSR001191-1"/>
    </source>
</evidence>
<feature type="binding site" evidence="10">
    <location>
        <position position="184"/>
    </location>
    <ligand>
        <name>Ca(2+)</name>
        <dbReference type="ChEBI" id="CHEBI:29108"/>
        <label>3</label>
    </ligand>
</feature>
<feature type="binding site" evidence="10">
    <location>
        <position position="226"/>
    </location>
    <ligand>
        <name>Zn(2+)</name>
        <dbReference type="ChEBI" id="CHEBI:29105"/>
        <label>2</label>
        <note>catalytic</note>
    </ligand>
</feature>
<dbReference type="OMA" id="NINCPRE"/>
<dbReference type="PANTHER" id="PTHR10201">
    <property type="entry name" value="MATRIX METALLOPROTEINASE"/>
    <property type="match status" value="1"/>
</dbReference>
<gene>
    <name evidence="14" type="primary">GLEAN_10983</name>
    <name evidence="14" type="ORF">TcasGA2_TC010983</name>
</gene>
<dbReference type="AlphaFoldDB" id="D6X1F2"/>
<dbReference type="InterPro" id="IPR036365">
    <property type="entry name" value="PGBD-like_sf"/>
</dbReference>
<dbReference type="GO" id="GO:0004222">
    <property type="term" value="F:metalloendopeptidase activity"/>
    <property type="evidence" value="ECO:0000318"/>
    <property type="project" value="GO_Central"/>
</dbReference>
<evidence type="ECO:0000256" key="4">
    <source>
        <dbReference type="ARBA" id="ARBA00022729"/>
    </source>
</evidence>
<dbReference type="PhylomeDB" id="D6X1F2"/>
<dbReference type="InterPro" id="IPR001818">
    <property type="entry name" value="Pept_M10_metallopeptidase"/>
</dbReference>
<dbReference type="Pfam" id="PF00413">
    <property type="entry name" value="Peptidase_M10"/>
    <property type="match status" value="1"/>
</dbReference>
<feature type="binding site" evidence="10">
    <location>
        <position position="159"/>
    </location>
    <ligand>
        <name>Ca(2+)</name>
        <dbReference type="ChEBI" id="CHEBI:29108"/>
        <label>3</label>
    </ligand>
</feature>
<comment type="similarity">
    <text evidence="1">Belongs to the peptidase M10A family.</text>
</comment>
<dbReference type="InterPro" id="IPR036375">
    <property type="entry name" value="Hemopexin-like_dom_sf"/>
</dbReference>
<comment type="cofactor">
    <cofactor evidence="10">
        <name>Zn(2+)</name>
        <dbReference type="ChEBI" id="CHEBI:29105"/>
    </cofactor>
    <text evidence="10">Binds 2 Zn(2+) ions per subunit.</text>
</comment>
<dbReference type="GO" id="GO:0031012">
    <property type="term" value="C:extracellular matrix"/>
    <property type="evidence" value="ECO:0007669"/>
    <property type="project" value="InterPro"/>
</dbReference>
<dbReference type="PROSITE" id="PS51642">
    <property type="entry name" value="HEMOPEXIN_2"/>
    <property type="match status" value="1"/>
</dbReference>
<keyword evidence="3 9" id="KW-0479">Metal-binding</keyword>
<dbReference type="GO" id="GO:0005615">
    <property type="term" value="C:extracellular space"/>
    <property type="evidence" value="ECO:0000318"/>
    <property type="project" value="GO_Central"/>
</dbReference>
<dbReference type="PRINTS" id="PR00138">
    <property type="entry name" value="MATRIXIN"/>
</dbReference>
<dbReference type="GO" id="GO:0008270">
    <property type="term" value="F:zinc ion binding"/>
    <property type="evidence" value="ECO:0007669"/>
    <property type="project" value="InterPro"/>
</dbReference>
<keyword evidence="4" id="KW-0732">Signal</keyword>
<dbReference type="SUPFAM" id="SSF50923">
    <property type="entry name" value="Hemopexin-like domain"/>
    <property type="match status" value="1"/>
</dbReference>
<feature type="binding site" evidence="10">
    <location>
        <position position="166"/>
    </location>
    <ligand>
        <name>Zn(2+)</name>
        <dbReference type="ChEBI" id="CHEBI:29105"/>
        <label>1</label>
    </ligand>
</feature>
<keyword evidence="6 9" id="KW-0862">Zinc</keyword>
<dbReference type="EMBL" id="KQ971371">
    <property type="protein sequence ID" value="EFA09489.1"/>
    <property type="molecule type" value="Genomic_DNA"/>
</dbReference>